<dbReference type="InterPro" id="IPR036860">
    <property type="entry name" value="SH2_dom_sf"/>
</dbReference>
<evidence type="ECO:0000256" key="1">
    <source>
        <dbReference type="ARBA" id="ARBA00000900"/>
    </source>
</evidence>
<dbReference type="PROSITE" id="PS51506">
    <property type="entry name" value="CBL_PTB"/>
    <property type="match status" value="1"/>
</dbReference>
<evidence type="ECO:0000256" key="8">
    <source>
        <dbReference type="ARBA" id="ARBA00022837"/>
    </source>
</evidence>
<dbReference type="SMART" id="SM00184">
    <property type="entry name" value="RING"/>
    <property type="match status" value="1"/>
</dbReference>
<reference evidence="16" key="2">
    <citation type="submission" date="2025-08" db="UniProtKB">
        <authorList>
            <consortium name="Ensembl"/>
        </authorList>
    </citation>
    <scope>IDENTIFICATION</scope>
</reference>
<evidence type="ECO:0000256" key="2">
    <source>
        <dbReference type="ARBA" id="ARBA00022553"/>
    </source>
</evidence>
<dbReference type="GO" id="GO:0061630">
    <property type="term" value="F:ubiquitin protein ligase activity"/>
    <property type="evidence" value="ECO:0007669"/>
    <property type="project" value="UniProtKB-EC"/>
</dbReference>
<dbReference type="Pfam" id="PF13920">
    <property type="entry name" value="zf-C3HC4_3"/>
    <property type="match status" value="1"/>
</dbReference>
<dbReference type="InterPro" id="IPR011992">
    <property type="entry name" value="EF-hand-dom_pair"/>
</dbReference>
<keyword evidence="3 12" id="KW-0808">Transferase</keyword>
<evidence type="ECO:0000256" key="10">
    <source>
        <dbReference type="ARBA" id="ARBA00023036"/>
    </source>
</evidence>
<keyword evidence="17" id="KW-1185">Reference proteome</keyword>
<dbReference type="SUPFAM" id="SSF47473">
    <property type="entry name" value="EF-hand"/>
    <property type="match status" value="1"/>
</dbReference>
<reference evidence="16" key="3">
    <citation type="submission" date="2025-09" db="UniProtKB">
        <authorList>
            <consortium name="Ensembl"/>
        </authorList>
    </citation>
    <scope>IDENTIFICATION</scope>
</reference>
<feature type="domain" description="Cbl-PTB" evidence="15">
    <location>
        <begin position="28"/>
        <end position="334"/>
    </location>
</feature>
<dbReference type="InterPro" id="IPR014742">
    <property type="entry name" value="Adaptor_Cbl_SH2-like"/>
</dbReference>
<feature type="compositionally biased region" description="Low complexity" evidence="13">
    <location>
        <begin position="520"/>
        <end position="531"/>
    </location>
</feature>
<feature type="region of interest" description="Disordered" evidence="13">
    <location>
        <begin position="634"/>
        <end position="655"/>
    </location>
</feature>
<dbReference type="GO" id="GO:0005886">
    <property type="term" value="C:plasma membrane"/>
    <property type="evidence" value="ECO:0007669"/>
    <property type="project" value="TreeGrafter"/>
</dbReference>
<dbReference type="UniPathway" id="UPA00143"/>
<comment type="domain">
    <text evidence="12">The N-terminus is composed of the phosphotyrosine binding (PTB) domain, a short linker region and the RING-type zinc finger. The PTB domain, which is also called TKB (tyrosine kinase binding) domain, is composed of three different subdomains: a four-helix bundle (4H), a calcium-binding EF hand and a divergent SH2 domain.</text>
</comment>
<dbReference type="GO" id="GO:0030971">
    <property type="term" value="F:receptor tyrosine kinase binding"/>
    <property type="evidence" value="ECO:0007669"/>
    <property type="project" value="TreeGrafter"/>
</dbReference>
<dbReference type="SUPFAM" id="SSF55550">
    <property type="entry name" value="SH2 domain"/>
    <property type="match status" value="1"/>
</dbReference>
<organism evidence="16 17">
    <name type="scientific">Gopherus agassizii</name>
    <name type="common">Agassiz's desert tortoise</name>
    <dbReference type="NCBI Taxonomy" id="38772"/>
    <lineage>
        <taxon>Eukaryota</taxon>
        <taxon>Metazoa</taxon>
        <taxon>Chordata</taxon>
        <taxon>Craniata</taxon>
        <taxon>Vertebrata</taxon>
        <taxon>Euteleostomi</taxon>
        <taxon>Archelosauria</taxon>
        <taxon>Testudinata</taxon>
        <taxon>Testudines</taxon>
        <taxon>Cryptodira</taxon>
        <taxon>Durocryptodira</taxon>
        <taxon>Testudinoidea</taxon>
        <taxon>Testudinidae</taxon>
        <taxon>Gopherus</taxon>
    </lineage>
</organism>
<dbReference type="GO" id="GO:0017124">
    <property type="term" value="F:SH3 domain binding"/>
    <property type="evidence" value="ECO:0007669"/>
    <property type="project" value="UniProtKB-KW"/>
</dbReference>
<accession>A0A452H9J9</accession>
<evidence type="ECO:0000259" key="14">
    <source>
        <dbReference type="PROSITE" id="PS50089"/>
    </source>
</evidence>
<dbReference type="FunFam" id="1.10.238.10:FF:000182">
    <property type="entry name" value="E3 ubiquitin-protein ligase CBL-C"/>
    <property type="match status" value="1"/>
</dbReference>
<dbReference type="InterPro" id="IPR001841">
    <property type="entry name" value="Znf_RING"/>
</dbReference>
<keyword evidence="5 11" id="KW-0863">Zinc-finger</keyword>
<dbReference type="SUPFAM" id="SSF57850">
    <property type="entry name" value="RING/U-box"/>
    <property type="match status" value="1"/>
</dbReference>
<dbReference type="InterPro" id="IPR024159">
    <property type="entry name" value="Cbl_PTB"/>
</dbReference>
<dbReference type="InterPro" id="IPR036537">
    <property type="entry name" value="Adaptor_Cbl_N_dom_sf"/>
</dbReference>
<feature type="compositionally biased region" description="Pro residues" evidence="13">
    <location>
        <begin position="532"/>
        <end position="542"/>
    </location>
</feature>
<sequence>PHTPSHLLSGGEGSDLSGCDGGGLKALPVAFFAAARHSLDKALQGLEKLQRLVEQPGLGLRNSPPCLLQLLPQMRQHLLLIRGQPGASLSCLWEAGYFPVFINNLQRKVKQATKLFKGDPAGIFQEGSASRRMLTKLSLIFSHMLGELRALIPNGQDQGHQYQPSQPPAKAFWRGTWGARSLVSWSEFQAGLQRVHPMAPGPMAAALRATMDLTCSDHVSIFEFDIFTRLFQPWPTLLKNWTHLAVMHPGYVAFLTYDEVRARLQTYSNKPGSYVFRLSCTRLGQWAIGYVSQDGSILQTIPQDRPLFQALIEGHKEGFYLYPDGKNVNPDLTELTESTAQSRIEVSPDQAQLYSQMGSTFQLCKICAENDKDVRLQPCGHLLCRDCLNTWQQVQAPTCPFCRREIQGHEEIRIDPVGVQGAGAAPDEDDDHLEDVESVLRELAALRKAEVGRTQLLEDGSLQGWGVCVAWDPRARAMGLRPSFFFPLPHEGSPPSQAQPLSDLLGGTGPCSAPPPFPTAYPSSPIYQSAPSPAPPEQPQLGPPILLRAAGRKLHPERNNPATAVPQYISLFPLQHLSILLSLPPFSSPLGAPDFISIYSCSRSPFPPPHPHPGWGEQSPSPCAPLRSCEGASGGRGRFMQGARMAHPEQASPLL</sequence>
<dbReference type="Pfam" id="PF02761">
    <property type="entry name" value="Cbl_N2"/>
    <property type="match status" value="1"/>
</dbReference>
<evidence type="ECO:0000256" key="9">
    <source>
        <dbReference type="ARBA" id="ARBA00022843"/>
    </source>
</evidence>
<dbReference type="CDD" id="cd09920">
    <property type="entry name" value="SH2_Cbl-b_TKB"/>
    <property type="match status" value="1"/>
</dbReference>
<dbReference type="GO" id="GO:0008270">
    <property type="term" value="F:zinc ion binding"/>
    <property type="evidence" value="ECO:0007669"/>
    <property type="project" value="UniProtKB-KW"/>
</dbReference>
<comment type="function">
    <text evidence="12">E3 ubiquitin-protein ligase which accepts ubiquitin from specific E2 ubiquitin-conjugating enzymes, and transfers it to substrates, generally promoting their degradation by the proteasome.</text>
</comment>
<dbReference type="GO" id="GO:0023051">
    <property type="term" value="P:regulation of signaling"/>
    <property type="evidence" value="ECO:0007669"/>
    <property type="project" value="InterPro"/>
</dbReference>
<dbReference type="SUPFAM" id="SSF47668">
    <property type="entry name" value="N-terminal domain of cbl (N-cbl)"/>
    <property type="match status" value="1"/>
</dbReference>
<evidence type="ECO:0000256" key="4">
    <source>
        <dbReference type="ARBA" id="ARBA00022723"/>
    </source>
</evidence>
<reference evidence="17" key="1">
    <citation type="journal article" date="2017" name="PLoS ONE">
        <title>The Agassiz's desert tortoise genome provides a resource for the conservation of a threatened species.</title>
        <authorList>
            <person name="Tollis M."/>
            <person name="DeNardo D.F."/>
            <person name="Cornelius J.A."/>
            <person name="Dolby G.A."/>
            <person name="Edwards T."/>
            <person name="Henen B.T."/>
            <person name="Karl A.E."/>
            <person name="Murphy R.W."/>
            <person name="Kusumi K."/>
        </authorList>
    </citation>
    <scope>NUCLEOTIDE SEQUENCE [LARGE SCALE GENOMIC DNA]</scope>
</reference>
<dbReference type="Ensembl" id="ENSGAGT00000012895.1">
    <property type="protein sequence ID" value="ENSGAGP00000011256.1"/>
    <property type="gene ID" value="ENSGAGG00000008688.1"/>
</dbReference>
<proteinExistence type="predicted"/>
<dbReference type="InterPro" id="IPR024162">
    <property type="entry name" value="Adaptor_Cbl"/>
</dbReference>
<evidence type="ECO:0000256" key="3">
    <source>
        <dbReference type="ARBA" id="ARBA00022679"/>
    </source>
</evidence>
<keyword evidence="8 12" id="KW-0106">Calcium</keyword>
<dbReference type="FunFam" id="3.30.40.10:FF:000015">
    <property type="entry name" value="E3 ubiquitin-protein ligase CBL"/>
    <property type="match status" value="1"/>
</dbReference>
<keyword evidence="4 12" id="KW-0479">Metal-binding</keyword>
<keyword evidence="10" id="KW-0729">SH3-binding</keyword>
<dbReference type="AlphaFoldDB" id="A0A452H9J9"/>
<dbReference type="Gene3D" id="3.30.40.10">
    <property type="entry name" value="Zinc/RING finger domain, C3HC4 (zinc finger)"/>
    <property type="match status" value="1"/>
</dbReference>
<keyword evidence="6 12" id="KW-0833">Ubl conjugation pathway</keyword>
<dbReference type="InterPro" id="IPR013083">
    <property type="entry name" value="Znf_RING/FYVE/PHD"/>
</dbReference>
<dbReference type="Pfam" id="PF02262">
    <property type="entry name" value="Cbl_N"/>
    <property type="match status" value="1"/>
</dbReference>
<dbReference type="Gene3D" id="3.30.505.10">
    <property type="entry name" value="SH2 domain"/>
    <property type="match status" value="1"/>
</dbReference>
<dbReference type="GO" id="GO:0005509">
    <property type="term" value="F:calcium ion binding"/>
    <property type="evidence" value="ECO:0007669"/>
    <property type="project" value="UniProtKB-UniRule"/>
</dbReference>
<dbReference type="Gene3D" id="1.20.930.20">
    <property type="entry name" value="Adaptor protein Cbl, N-terminal domain"/>
    <property type="match status" value="1"/>
</dbReference>
<evidence type="ECO:0000256" key="7">
    <source>
        <dbReference type="ARBA" id="ARBA00022833"/>
    </source>
</evidence>
<comment type="catalytic activity">
    <reaction evidence="1 12">
        <text>S-ubiquitinyl-[E2 ubiquitin-conjugating enzyme]-L-cysteine + [acceptor protein]-L-lysine = [E2 ubiquitin-conjugating enzyme]-L-cysteine + N(6)-ubiquitinyl-[acceptor protein]-L-lysine.</text>
        <dbReference type="EC" id="2.3.2.27"/>
    </reaction>
</comment>
<evidence type="ECO:0000256" key="5">
    <source>
        <dbReference type="ARBA" id="ARBA00022771"/>
    </source>
</evidence>
<dbReference type="PANTHER" id="PTHR23007">
    <property type="entry name" value="CBL"/>
    <property type="match status" value="1"/>
</dbReference>
<dbReference type="PROSITE" id="PS50089">
    <property type="entry name" value="ZF_RING_2"/>
    <property type="match status" value="1"/>
</dbReference>
<dbReference type="Proteomes" id="UP000291020">
    <property type="component" value="Unassembled WGS sequence"/>
</dbReference>
<evidence type="ECO:0000313" key="17">
    <source>
        <dbReference type="Proteomes" id="UP000291020"/>
    </source>
</evidence>
<dbReference type="EC" id="2.3.2.27" evidence="12"/>
<dbReference type="STRING" id="38772.ENSGAGP00000011256"/>
<dbReference type="Pfam" id="PF02762">
    <property type="entry name" value="Cbl_N3"/>
    <property type="match status" value="1"/>
</dbReference>
<keyword evidence="7 12" id="KW-0862">Zinc</keyword>
<dbReference type="GO" id="GO:0045121">
    <property type="term" value="C:membrane raft"/>
    <property type="evidence" value="ECO:0007669"/>
    <property type="project" value="TreeGrafter"/>
</dbReference>
<keyword evidence="9" id="KW-0832">Ubl conjugation</keyword>
<keyword evidence="2" id="KW-0597">Phosphoprotein</keyword>
<evidence type="ECO:0000256" key="13">
    <source>
        <dbReference type="SAM" id="MobiDB-lite"/>
    </source>
</evidence>
<evidence type="ECO:0000256" key="12">
    <source>
        <dbReference type="RuleBase" id="RU367001"/>
    </source>
</evidence>
<dbReference type="Gene3D" id="1.10.238.10">
    <property type="entry name" value="EF-hand"/>
    <property type="match status" value="1"/>
</dbReference>
<comment type="pathway">
    <text evidence="12">Protein modification; protein ubiquitination.</text>
</comment>
<dbReference type="InterPro" id="IPR003153">
    <property type="entry name" value="Adaptor_Cbl_N_hlx"/>
</dbReference>
<evidence type="ECO:0000259" key="15">
    <source>
        <dbReference type="PROSITE" id="PS51506"/>
    </source>
</evidence>
<feature type="domain" description="RING-type" evidence="14">
    <location>
        <begin position="364"/>
        <end position="403"/>
    </location>
</feature>
<feature type="region of interest" description="Disordered" evidence="13">
    <location>
        <begin position="490"/>
        <end position="543"/>
    </location>
</feature>
<evidence type="ECO:0000313" key="16">
    <source>
        <dbReference type="Ensembl" id="ENSGAGP00000011256.1"/>
    </source>
</evidence>
<dbReference type="GO" id="GO:0007166">
    <property type="term" value="P:cell surface receptor signaling pathway"/>
    <property type="evidence" value="ECO:0007669"/>
    <property type="project" value="InterPro"/>
</dbReference>
<protein>
    <recommendedName>
        <fullName evidence="12">E3 ubiquitin-protein ligase CBL</fullName>
        <ecNumber evidence="12">2.3.2.27</ecNumber>
    </recommendedName>
</protein>
<feature type="region of interest" description="Disordered" evidence="13">
    <location>
        <begin position="610"/>
        <end position="629"/>
    </location>
</feature>
<dbReference type="FunFam" id="3.30.505.10:FF:000007">
    <property type="entry name" value="E3 ubiquitin-protein ligase CBL"/>
    <property type="match status" value="1"/>
</dbReference>
<dbReference type="InterPro" id="IPR014741">
    <property type="entry name" value="Adaptor_Cbl_EF_hand-like"/>
</dbReference>
<evidence type="ECO:0000256" key="6">
    <source>
        <dbReference type="ARBA" id="ARBA00022786"/>
    </source>
</evidence>
<dbReference type="PANTHER" id="PTHR23007:SF12">
    <property type="entry name" value="E3 UBIQUITIN-PROTEIN LIGASE CBL-C"/>
    <property type="match status" value="1"/>
</dbReference>
<dbReference type="GO" id="GO:0001784">
    <property type="term" value="F:phosphotyrosine residue binding"/>
    <property type="evidence" value="ECO:0007669"/>
    <property type="project" value="UniProtKB-UniRule"/>
</dbReference>
<evidence type="ECO:0000256" key="11">
    <source>
        <dbReference type="PROSITE-ProRule" id="PRU00175"/>
    </source>
</evidence>
<dbReference type="GO" id="GO:0016567">
    <property type="term" value="P:protein ubiquitination"/>
    <property type="evidence" value="ECO:0007669"/>
    <property type="project" value="UniProtKB-UniPathway"/>
</dbReference>
<dbReference type="InterPro" id="IPR017907">
    <property type="entry name" value="Znf_RING_CS"/>
</dbReference>
<dbReference type="PROSITE" id="PS00518">
    <property type="entry name" value="ZF_RING_1"/>
    <property type="match status" value="1"/>
</dbReference>
<name>A0A452H9J9_9SAUR</name>